<comment type="similarity">
    <text evidence="3">In the central section; belongs to the inositol 1,4,5-trisphosphate 5-phosphatase family.</text>
</comment>
<comment type="similarity">
    <text evidence="2">Belongs to the synaptojanin family.</text>
</comment>
<gene>
    <name evidence="11" type="ORF">K437DRAFT_253510</name>
</gene>
<dbReference type="InterPro" id="IPR000300">
    <property type="entry name" value="IPPc"/>
</dbReference>
<dbReference type="InterPro" id="IPR002013">
    <property type="entry name" value="SAC_dom"/>
</dbReference>
<dbReference type="InterPro" id="IPR046985">
    <property type="entry name" value="IP5"/>
</dbReference>
<dbReference type="AlphaFoldDB" id="A0A066WRA4"/>
<dbReference type="EMBL" id="JMSN01000004">
    <property type="protein sequence ID" value="KDN53180.1"/>
    <property type="molecule type" value="Genomic_DNA"/>
</dbReference>
<dbReference type="PANTHER" id="PTHR11200">
    <property type="entry name" value="INOSITOL 5-PHOSPHATASE"/>
    <property type="match status" value="1"/>
</dbReference>
<dbReference type="GeneID" id="25263595"/>
<dbReference type="OMA" id="HPCHELR"/>
<dbReference type="OrthoDB" id="405996at2759"/>
<dbReference type="Pfam" id="PF02383">
    <property type="entry name" value="Syja_N"/>
    <property type="match status" value="1"/>
</dbReference>
<dbReference type="InParanoid" id="A0A066WRA4"/>
<evidence type="ECO:0000259" key="10">
    <source>
        <dbReference type="PROSITE" id="PS50275"/>
    </source>
</evidence>
<dbReference type="PANTHER" id="PTHR11200:SF257">
    <property type="entry name" value="PHOSPHOINOSITIDE 5-PHOSPHATASE"/>
    <property type="match status" value="1"/>
</dbReference>
<dbReference type="InterPro" id="IPR036691">
    <property type="entry name" value="Endo/exonu/phosph_ase_sf"/>
</dbReference>
<keyword evidence="5" id="KW-0813">Transport</keyword>
<reference evidence="11 12" key="1">
    <citation type="submission" date="2014-05" db="EMBL/GenBank/DDBJ databases">
        <title>Draft genome sequence of a rare smut relative, Tilletiaria anomala UBC 951.</title>
        <authorList>
            <consortium name="DOE Joint Genome Institute"/>
            <person name="Toome M."/>
            <person name="Kuo A."/>
            <person name="Henrissat B."/>
            <person name="Lipzen A."/>
            <person name="Tritt A."/>
            <person name="Yoshinaga Y."/>
            <person name="Zane M."/>
            <person name="Barry K."/>
            <person name="Grigoriev I.V."/>
            <person name="Spatafora J.W."/>
            <person name="Aimea M.C."/>
        </authorList>
    </citation>
    <scope>NUCLEOTIDE SEQUENCE [LARGE SCALE GENOMIC DNA]</scope>
    <source>
        <strain evidence="11 12">UBC 951</strain>
    </source>
</reference>
<protein>
    <recommendedName>
        <fullName evidence="4">phosphoinositide 5-phosphatase</fullName>
        <ecNumber evidence="4">3.1.3.36</ecNumber>
    </recommendedName>
</protein>
<dbReference type="FunCoup" id="A0A066WRA4">
    <property type="interactions" value="178"/>
</dbReference>
<dbReference type="GO" id="GO:0004439">
    <property type="term" value="F:phosphatidylinositol-4,5-bisphosphate 5-phosphatase activity"/>
    <property type="evidence" value="ECO:0007669"/>
    <property type="project" value="UniProtKB-EC"/>
</dbReference>
<evidence type="ECO:0000313" key="12">
    <source>
        <dbReference type="Proteomes" id="UP000027361"/>
    </source>
</evidence>
<evidence type="ECO:0000256" key="6">
    <source>
        <dbReference type="ARBA" id="ARBA00022490"/>
    </source>
</evidence>
<sequence>MHVYLCEAPRALVITGNVSQVSSQGFALVVSAANSSQDGNRNGASTRSAAKVAVKLVDLEEVPITSMKRLTQTAAAGCLGIMNAGSDIFLACVTASSEVGAIRPREVVMRIGSVSFFCINKSLWDNTVVSESSPDHFNESSGPNTSEVQSSIYTHPCAGLQKYMSGGTFYYAKDRTFDLSTRLDARLAATNDVARAEQPHGLSEYDSRFVWNTYMLESLIEYRSRLVEEERGNFDAGGFLMCAIQGYVGVQYLSGYRSALSSDKSRAQNSVAVISRLSWKRAGTRFNARGIDDDGNVANFVESELIFCHDGITYSHVQLRGSVPLFWEQAGMQAINTKIQITRPQVASQLAFDRHFAELISHYSHVHALNLLGTRDIETVLTAAYSDHMEQTSAETVHVLPPDESLANGAADMKGDRDALVLQGDDDRVALSNFDFHSTSRAVGGIDGVRGQLKNFTAIQAKTASFGFTIIDREGHIRMRQLGVFRTNCLDCLDRTNVVQDFLSQFALDAFLSRASAANSDTFVGFANPSHHIWSAFRSLWGYNGDALSRIYAGTGALNTSFTKTGKKTLGGMLSNAVKSAARTYINNFQDKDKQNVIDMLLGLMANQQPVKIVDVVHDAVEEELLSRLDEFSTTIEISIFTGTWNLNARPPGDALDTWLFPDPRASPDVYVIGFQEIVELTPQQILMTDPTKKKVWEGAILDAFARRSSAEKAPRYVLIRSEQLVGTALIVLVKEDLLPALRGVEAATKKTGLKGMSGNKGGVGVRLTCYDSSICFVTAHFAAGHSNVEERNADYWTISQGLVFTRGKSIPLHDLVIWLGDFNYRIDLPNEHARQLAANDDYDALYAHDQLATSRDNGSVFPGYEEGPLLFRPTYKYDNGRDTYDSSEKQRVPAWTDRVLYRPDNLKQRAYGRAELKASDHRPVFALFSGEVRSIDHAKRMRLYDELLECKAPERKRPIALSAPLRPLDVGDPGLPYPSSNDYHWWDDSASSEDDEAEPTQSRRAPLLRPAGERGMTSAARRPPPARPARYIEDK</sequence>
<dbReference type="Gene3D" id="3.60.10.10">
    <property type="entry name" value="Endonuclease/exonuclease/phosphatase"/>
    <property type="match status" value="1"/>
</dbReference>
<dbReference type="GO" id="GO:0043813">
    <property type="term" value="F:phosphatidylinositol-3,5-bisphosphate 5-phosphatase activity"/>
    <property type="evidence" value="ECO:0007669"/>
    <property type="project" value="TreeGrafter"/>
</dbReference>
<evidence type="ECO:0000256" key="3">
    <source>
        <dbReference type="ARBA" id="ARBA00009678"/>
    </source>
</evidence>
<evidence type="ECO:0000256" key="2">
    <source>
        <dbReference type="ARBA" id="ARBA00008943"/>
    </source>
</evidence>
<keyword evidence="8" id="KW-0653">Protein transport</keyword>
<dbReference type="EC" id="3.1.3.36" evidence="4"/>
<dbReference type="PROSITE" id="PS50275">
    <property type="entry name" value="SAC"/>
    <property type="match status" value="1"/>
</dbReference>
<feature type="region of interest" description="Disordered" evidence="9">
    <location>
        <begin position="985"/>
        <end position="1036"/>
    </location>
</feature>
<evidence type="ECO:0000256" key="5">
    <source>
        <dbReference type="ARBA" id="ARBA00022448"/>
    </source>
</evidence>
<dbReference type="GO" id="GO:0046856">
    <property type="term" value="P:phosphatidylinositol dephosphorylation"/>
    <property type="evidence" value="ECO:0007669"/>
    <property type="project" value="InterPro"/>
</dbReference>
<evidence type="ECO:0000256" key="7">
    <source>
        <dbReference type="ARBA" id="ARBA00022801"/>
    </source>
</evidence>
<evidence type="ECO:0000256" key="1">
    <source>
        <dbReference type="ARBA" id="ARBA00004496"/>
    </source>
</evidence>
<keyword evidence="6" id="KW-0963">Cytoplasm</keyword>
<dbReference type="HOGENOM" id="CLU_003016_2_1_1"/>
<dbReference type="SMART" id="SM00128">
    <property type="entry name" value="IPPc"/>
    <property type="match status" value="1"/>
</dbReference>
<evidence type="ECO:0000256" key="8">
    <source>
        <dbReference type="ARBA" id="ARBA00022927"/>
    </source>
</evidence>
<evidence type="ECO:0000313" key="11">
    <source>
        <dbReference type="EMBL" id="KDN53180.1"/>
    </source>
</evidence>
<comment type="caution">
    <text evidence="11">The sequence shown here is derived from an EMBL/GenBank/DDBJ whole genome shotgun (WGS) entry which is preliminary data.</text>
</comment>
<comment type="subcellular location">
    <subcellularLocation>
        <location evidence="1">Cytoplasm</location>
    </subcellularLocation>
</comment>
<accession>A0A066WRA4</accession>
<feature type="domain" description="SAC" evidence="10">
    <location>
        <begin position="160"/>
        <end position="554"/>
    </location>
</feature>
<dbReference type="GO" id="GO:0015031">
    <property type="term" value="P:protein transport"/>
    <property type="evidence" value="ECO:0007669"/>
    <property type="project" value="UniProtKB-KW"/>
</dbReference>
<organism evidence="11 12">
    <name type="scientific">Tilletiaria anomala (strain ATCC 24038 / CBS 436.72 / UBC 951)</name>
    <dbReference type="NCBI Taxonomy" id="1037660"/>
    <lineage>
        <taxon>Eukaryota</taxon>
        <taxon>Fungi</taxon>
        <taxon>Dikarya</taxon>
        <taxon>Basidiomycota</taxon>
        <taxon>Ustilaginomycotina</taxon>
        <taxon>Exobasidiomycetes</taxon>
        <taxon>Georgefischeriales</taxon>
        <taxon>Tilletiariaceae</taxon>
        <taxon>Tilletiaria</taxon>
    </lineage>
</organism>
<dbReference type="SUPFAM" id="SSF56219">
    <property type="entry name" value="DNase I-like"/>
    <property type="match status" value="1"/>
</dbReference>
<dbReference type="GO" id="GO:0005737">
    <property type="term" value="C:cytoplasm"/>
    <property type="evidence" value="ECO:0007669"/>
    <property type="project" value="UniProtKB-SubCell"/>
</dbReference>
<dbReference type="RefSeq" id="XP_013246019.1">
    <property type="nucleotide sequence ID" value="XM_013390565.1"/>
</dbReference>
<dbReference type="FunFam" id="3.60.10.10:FF:000029">
    <property type="entry name" value="Inositol polyphosphate 5-phosphatase"/>
    <property type="match status" value="1"/>
</dbReference>
<keyword evidence="7" id="KW-0378">Hydrolase</keyword>
<evidence type="ECO:0000256" key="4">
    <source>
        <dbReference type="ARBA" id="ARBA00013044"/>
    </source>
</evidence>
<dbReference type="STRING" id="1037660.A0A066WRA4"/>
<keyword evidence="12" id="KW-1185">Reference proteome</keyword>
<evidence type="ECO:0000256" key="9">
    <source>
        <dbReference type="SAM" id="MobiDB-lite"/>
    </source>
</evidence>
<name>A0A066WRA4_TILAU</name>
<proteinExistence type="inferred from homology"/>
<dbReference type="GO" id="GO:0016020">
    <property type="term" value="C:membrane"/>
    <property type="evidence" value="ECO:0007669"/>
    <property type="project" value="TreeGrafter"/>
</dbReference>
<dbReference type="Proteomes" id="UP000027361">
    <property type="component" value="Unassembled WGS sequence"/>
</dbReference>
<dbReference type="Pfam" id="PF22669">
    <property type="entry name" value="Exo_endo_phos2"/>
    <property type="match status" value="1"/>
</dbReference>